<dbReference type="AlphaFoldDB" id="A0A8X6V326"/>
<organism evidence="1 2">
    <name type="scientific">Trichonephila clavipes</name>
    <name type="common">Golden silk orbweaver</name>
    <name type="synonym">Nephila clavipes</name>
    <dbReference type="NCBI Taxonomy" id="2585209"/>
    <lineage>
        <taxon>Eukaryota</taxon>
        <taxon>Metazoa</taxon>
        <taxon>Ecdysozoa</taxon>
        <taxon>Arthropoda</taxon>
        <taxon>Chelicerata</taxon>
        <taxon>Arachnida</taxon>
        <taxon>Araneae</taxon>
        <taxon>Araneomorphae</taxon>
        <taxon>Entelegynae</taxon>
        <taxon>Araneoidea</taxon>
        <taxon>Nephilidae</taxon>
        <taxon>Trichonephila</taxon>
    </lineage>
</organism>
<dbReference type="EMBL" id="BMAU01021233">
    <property type="protein sequence ID" value="GFY02827.1"/>
    <property type="molecule type" value="Genomic_DNA"/>
</dbReference>
<comment type="caution">
    <text evidence="1">The sequence shown here is derived from an EMBL/GenBank/DDBJ whole genome shotgun (WGS) entry which is preliminary data.</text>
</comment>
<dbReference type="Proteomes" id="UP000887159">
    <property type="component" value="Unassembled WGS sequence"/>
</dbReference>
<reference evidence="1" key="1">
    <citation type="submission" date="2020-08" db="EMBL/GenBank/DDBJ databases">
        <title>Multicomponent nature underlies the extraordinary mechanical properties of spider dragline silk.</title>
        <authorList>
            <person name="Kono N."/>
            <person name="Nakamura H."/>
            <person name="Mori M."/>
            <person name="Yoshida Y."/>
            <person name="Ohtoshi R."/>
            <person name="Malay A.D."/>
            <person name="Moran D.A.P."/>
            <person name="Tomita M."/>
            <person name="Numata K."/>
            <person name="Arakawa K."/>
        </authorList>
    </citation>
    <scope>NUCLEOTIDE SEQUENCE</scope>
</reference>
<protein>
    <submittedName>
        <fullName evidence="1">Uncharacterized protein</fullName>
    </submittedName>
</protein>
<name>A0A8X6V326_TRICX</name>
<accession>A0A8X6V326</accession>
<proteinExistence type="predicted"/>
<evidence type="ECO:0000313" key="1">
    <source>
        <dbReference type="EMBL" id="GFY02827.1"/>
    </source>
</evidence>
<evidence type="ECO:0000313" key="2">
    <source>
        <dbReference type="Proteomes" id="UP000887159"/>
    </source>
</evidence>
<gene>
    <name evidence="1" type="ORF">TNCV_3507071</name>
</gene>
<sequence>MAESWFYPYESTERNTSWAVLPSEENGHCVISGLPTYLSLPLTSREDLWISGYLEYTPATQTHSTFTMASISSPGFELLPNGTACDFALFHPYLEGENPGGGQGPPTSLPLPPTTREDLRLDGYLEYTMPERHYTFTNTRVFFGIRTQFLRHRSQCH</sequence>
<keyword evidence="2" id="KW-1185">Reference proteome</keyword>